<gene>
    <name evidence="1" type="ORF">L2749_00490</name>
</gene>
<name>A0A9X2C9H6_9GAMM</name>
<proteinExistence type="predicted"/>
<evidence type="ECO:0000313" key="1">
    <source>
        <dbReference type="EMBL" id="MCL1103750.1"/>
    </source>
</evidence>
<dbReference type="AlphaFoldDB" id="A0A9X2C9H6"/>
<keyword evidence="2" id="KW-1185">Reference proteome</keyword>
<dbReference type="RefSeq" id="WP_188923476.1">
    <property type="nucleotide sequence ID" value="NZ_BMQI01000001.1"/>
</dbReference>
<accession>A0A9X2C9H6</accession>
<protein>
    <submittedName>
        <fullName evidence="1">Uncharacterized protein</fullName>
    </submittedName>
</protein>
<reference evidence="1" key="1">
    <citation type="submission" date="2022-01" db="EMBL/GenBank/DDBJ databases">
        <title>Whole genome-based taxonomy of the Shewanellaceae.</title>
        <authorList>
            <person name="Martin-Rodriguez A.J."/>
        </authorList>
    </citation>
    <scope>NUCLEOTIDE SEQUENCE</scope>
    <source>
        <strain evidence="1">DSM 23803</strain>
    </source>
</reference>
<dbReference type="Proteomes" id="UP001139408">
    <property type="component" value="Unassembled WGS sequence"/>
</dbReference>
<organism evidence="1 2">
    <name type="scientific">Shewanella algicola</name>
    <dbReference type="NCBI Taxonomy" id="640633"/>
    <lineage>
        <taxon>Bacteria</taxon>
        <taxon>Pseudomonadati</taxon>
        <taxon>Pseudomonadota</taxon>
        <taxon>Gammaproteobacteria</taxon>
        <taxon>Alteromonadales</taxon>
        <taxon>Shewanellaceae</taxon>
        <taxon>Shewanella</taxon>
    </lineage>
</organism>
<comment type="caution">
    <text evidence="1">The sequence shown here is derived from an EMBL/GenBank/DDBJ whole genome shotgun (WGS) entry which is preliminary data.</text>
</comment>
<evidence type="ECO:0000313" key="2">
    <source>
        <dbReference type="Proteomes" id="UP001139408"/>
    </source>
</evidence>
<sequence>MNTKKPTPIKSSSNEKVYRLNGNGEFSLNLNDKKIRQKVMNKINRFKDFPVTA</sequence>
<dbReference type="EMBL" id="JAKILJ010000001">
    <property type="protein sequence ID" value="MCL1103750.1"/>
    <property type="molecule type" value="Genomic_DNA"/>
</dbReference>